<evidence type="ECO:0000313" key="2">
    <source>
        <dbReference type="Proteomes" id="UP001596292"/>
    </source>
</evidence>
<dbReference type="EMBL" id="JBHSWN010000001">
    <property type="protein sequence ID" value="MFC6788266.1"/>
    <property type="molecule type" value="Genomic_DNA"/>
</dbReference>
<protein>
    <submittedName>
        <fullName evidence="1">Uncharacterized protein</fullName>
    </submittedName>
</protein>
<proteinExistence type="predicted"/>
<sequence length="91" mass="9864">MNLTISPSGRGKHHARLGDRLITTSYTPLFSAARILLQEGVSGEETLTMTHEGSEAICMRTTVGTAARLTVQDDARGFGFRRYRPGPSITA</sequence>
<name>A0ABW2BDV9_9HYPH</name>
<dbReference type="Proteomes" id="UP001596292">
    <property type="component" value="Unassembled WGS sequence"/>
</dbReference>
<keyword evidence="2" id="KW-1185">Reference proteome</keyword>
<accession>A0ABW2BDV9</accession>
<evidence type="ECO:0000313" key="1">
    <source>
        <dbReference type="EMBL" id="MFC6788266.1"/>
    </source>
</evidence>
<organism evidence="1 2">
    <name type="scientific">Methylobacterium komagatae</name>
    <dbReference type="NCBI Taxonomy" id="374425"/>
    <lineage>
        <taxon>Bacteria</taxon>
        <taxon>Pseudomonadati</taxon>
        <taxon>Pseudomonadota</taxon>
        <taxon>Alphaproteobacteria</taxon>
        <taxon>Hyphomicrobiales</taxon>
        <taxon>Methylobacteriaceae</taxon>
        <taxon>Methylobacterium</taxon>
    </lineage>
</organism>
<reference evidence="2" key="1">
    <citation type="journal article" date="2019" name="Int. J. Syst. Evol. Microbiol.">
        <title>The Global Catalogue of Microorganisms (GCM) 10K type strain sequencing project: providing services to taxonomists for standard genome sequencing and annotation.</title>
        <authorList>
            <consortium name="The Broad Institute Genomics Platform"/>
            <consortium name="The Broad Institute Genome Sequencing Center for Infectious Disease"/>
            <person name="Wu L."/>
            <person name="Ma J."/>
        </authorList>
    </citation>
    <scope>NUCLEOTIDE SEQUENCE [LARGE SCALE GENOMIC DNA]</scope>
    <source>
        <strain evidence="2">CCUG 48316</strain>
    </source>
</reference>
<gene>
    <name evidence="1" type="ORF">ACFQE0_00635</name>
</gene>
<comment type="caution">
    <text evidence="1">The sequence shown here is derived from an EMBL/GenBank/DDBJ whole genome shotgun (WGS) entry which is preliminary data.</text>
</comment>
<dbReference type="RefSeq" id="WP_378966098.1">
    <property type="nucleotide sequence ID" value="NZ_JBHSWN010000001.1"/>
</dbReference>